<dbReference type="CDD" id="cd12372">
    <property type="entry name" value="RRM_CFIm68_CFIm59"/>
    <property type="match status" value="1"/>
</dbReference>
<dbReference type="InterPro" id="IPR034772">
    <property type="entry name" value="CPSF6/7"/>
</dbReference>
<name>A0A165KPA2_EXIGL</name>
<dbReference type="Gene3D" id="3.30.70.330">
    <property type="match status" value="1"/>
</dbReference>
<dbReference type="SUPFAM" id="SSF54928">
    <property type="entry name" value="RNA-binding domain, RBD"/>
    <property type="match status" value="1"/>
</dbReference>
<sequence>MSGTTTTTMMTTEDLAVYPVDGALAAELHNAMHDAQRTTPNMASSTPQVQETPGMTLSSASDSDADVSNVSVGSPDFLASRGIAGHMDALYVGDLQWWTSDEDIRQVALTLGIKLDLRDVTFSEHKVNGKSKGIAYIECGSASNALILKTWFDHNEFQHRRANAAFTTTMNGNPFRTLPKEPPVRPATAMPRGGGPSAPAPRAPSAVSPQTPSTRGGGNFNSRRGFVPRPPASRMLPVNVGVGSMGGGYTPAFWSGPGEQMLMPMPMVAGK</sequence>
<organism evidence="2 3">
    <name type="scientific">Exidia glandulosa HHB12029</name>
    <dbReference type="NCBI Taxonomy" id="1314781"/>
    <lineage>
        <taxon>Eukaryota</taxon>
        <taxon>Fungi</taxon>
        <taxon>Dikarya</taxon>
        <taxon>Basidiomycota</taxon>
        <taxon>Agaricomycotina</taxon>
        <taxon>Agaricomycetes</taxon>
        <taxon>Auriculariales</taxon>
        <taxon>Exidiaceae</taxon>
        <taxon>Exidia</taxon>
    </lineage>
</organism>
<keyword evidence="3" id="KW-1185">Reference proteome</keyword>
<protein>
    <recommendedName>
        <fullName evidence="4">RRM domain-containing protein</fullName>
    </recommendedName>
</protein>
<reference evidence="2 3" key="1">
    <citation type="journal article" date="2016" name="Mol. Biol. Evol.">
        <title>Comparative Genomics of Early-Diverging Mushroom-Forming Fungi Provides Insights into the Origins of Lignocellulose Decay Capabilities.</title>
        <authorList>
            <person name="Nagy L.G."/>
            <person name="Riley R."/>
            <person name="Tritt A."/>
            <person name="Adam C."/>
            <person name="Daum C."/>
            <person name="Floudas D."/>
            <person name="Sun H."/>
            <person name="Yadav J.S."/>
            <person name="Pangilinan J."/>
            <person name="Larsson K.H."/>
            <person name="Matsuura K."/>
            <person name="Barry K."/>
            <person name="Labutti K."/>
            <person name="Kuo R."/>
            <person name="Ohm R.A."/>
            <person name="Bhattacharya S.S."/>
            <person name="Shirouzu T."/>
            <person name="Yoshinaga Y."/>
            <person name="Martin F.M."/>
            <person name="Grigoriev I.V."/>
            <person name="Hibbett D.S."/>
        </authorList>
    </citation>
    <scope>NUCLEOTIDE SEQUENCE [LARGE SCALE GENOMIC DNA]</scope>
    <source>
        <strain evidence="2 3">HHB12029</strain>
    </source>
</reference>
<dbReference type="OrthoDB" id="10065185at2759"/>
<gene>
    <name evidence="2" type="ORF">EXIGLDRAFT_833482</name>
</gene>
<dbReference type="InterPro" id="IPR012677">
    <property type="entry name" value="Nucleotide-bd_a/b_plait_sf"/>
</dbReference>
<feature type="compositionally biased region" description="Low complexity" evidence="1">
    <location>
        <begin position="58"/>
        <end position="67"/>
    </location>
</feature>
<evidence type="ECO:0000313" key="3">
    <source>
        <dbReference type="Proteomes" id="UP000077266"/>
    </source>
</evidence>
<evidence type="ECO:0000313" key="2">
    <source>
        <dbReference type="EMBL" id="KZV96645.1"/>
    </source>
</evidence>
<dbReference type="GO" id="GO:0003676">
    <property type="term" value="F:nucleic acid binding"/>
    <property type="evidence" value="ECO:0007669"/>
    <property type="project" value="InterPro"/>
</dbReference>
<dbReference type="PANTHER" id="PTHR23204">
    <property type="entry name" value="CLEAVAGE AND POLYADENYLATION SPECIFIC FACTOR"/>
    <property type="match status" value="1"/>
</dbReference>
<dbReference type="InParanoid" id="A0A165KPA2"/>
<feature type="compositionally biased region" description="Polar residues" evidence="1">
    <location>
        <begin position="38"/>
        <end position="57"/>
    </location>
</feature>
<dbReference type="EMBL" id="KV425940">
    <property type="protein sequence ID" value="KZV96645.1"/>
    <property type="molecule type" value="Genomic_DNA"/>
</dbReference>
<evidence type="ECO:0000256" key="1">
    <source>
        <dbReference type="SAM" id="MobiDB-lite"/>
    </source>
</evidence>
<dbReference type="InterPro" id="IPR035979">
    <property type="entry name" value="RBD_domain_sf"/>
</dbReference>
<dbReference type="GO" id="GO:0006397">
    <property type="term" value="P:mRNA processing"/>
    <property type="evidence" value="ECO:0007669"/>
    <property type="project" value="UniProtKB-KW"/>
</dbReference>
<feature type="region of interest" description="Disordered" evidence="1">
    <location>
        <begin position="169"/>
        <end position="234"/>
    </location>
</feature>
<feature type="region of interest" description="Disordered" evidence="1">
    <location>
        <begin position="38"/>
        <end position="67"/>
    </location>
</feature>
<dbReference type="Proteomes" id="UP000077266">
    <property type="component" value="Unassembled WGS sequence"/>
</dbReference>
<dbReference type="AlphaFoldDB" id="A0A165KPA2"/>
<dbReference type="GO" id="GO:0005634">
    <property type="term" value="C:nucleus"/>
    <property type="evidence" value="ECO:0007669"/>
    <property type="project" value="UniProtKB-SubCell"/>
</dbReference>
<proteinExistence type="predicted"/>
<accession>A0A165KPA2</accession>
<dbReference type="STRING" id="1314781.A0A165KPA2"/>
<evidence type="ECO:0008006" key="4">
    <source>
        <dbReference type="Google" id="ProtNLM"/>
    </source>
</evidence>